<evidence type="ECO:0000313" key="2">
    <source>
        <dbReference type="EMBL" id="RFU42216.1"/>
    </source>
</evidence>
<organism evidence="2 3">
    <name type="scientific">Actinomadura logoneensis</name>
    <dbReference type="NCBI Taxonomy" id="2293572"/>
    <lineage>
        <taxon>Bacteria</taxon>
        <taxon>Bacillati</taxon>
        <taxon>Actinomycetota</taxon>
        <taxon>Actinomycetes</taxon>
        <taxon>Streptosporangiales</taxon>
        <taxon>Thermomonosporaceae</taxon>
        <taxon>Actinomadura</taxon>
    </lineage>
</organism>
<dbReference type="Proteomes" id="UP000261811">
    <property type="component" value="Unassembled WGS sequence"/>
</dbReference>
<dbReference type="InterPro" id="IPR041436">
    <property type="entry name" value="RNAse_A_bac"/>
</dbReference>
<proteinExistence type="predicted"/>
<dbReference type="AlphaFoldDB" id="A0A372JQY0"/>
<gene>
    <name evidence="2" type="ORF">DZF91_07660</name>
</gene>
<dbReference type="RefSeq" id="WP_117356783.1">
    <property type="nucleotide sequence ID" value="NZ_QURH01000146.1"/>
</dbReference>
<comment type="caution">
    <text evidence="2">The sequence shown here is derived from an EMBL/GenBank/DDBJ whole genome shotgun (WGS) entry which is preliminary data.</text>
</comment>
<reference evidence="2 3" key="1">
    <citation type="submission" date="2018-08" db="EMBL/GenBank/DDBJ databases">
        <title>Actinomadura jelena sp. nov., a novel Actinomycete isolated from soil in Chad.</title>
        <authorList>
            <person name="Shi L."/>
        </authorList>
    </citation>
    <scope>NUCLEOTIDE SEQUENCE [LARGE SCALE GENOMIC DNA]</scope>
    <source>
        <strain evidence="2 3">NEAU-G17</strain>
    </source>
</reference>
<evidence type="ECO:0000313" key="3">
    <source>
        <dbReference type="Proteomes" id="UP000261811"/>
    </source>
</evidence>
<dbReference type="Pfam" id="PF18431">
    <property type="entry name" value="RNAse_A_bac"/>
    <property type="match status" value="1"/>
</dbReference>
<protein>
    <recommendedName>
        <fullName evidence="1">Bacterial CdiA-CT RNAse A domain-containing protein</fullName>
    </recommendedName>
</protein>
<dbReference type="OrthoDB" id="4002101at2"/>
<evidence type="ECO:0000259" key="1">
    <source>
        <dbReference type="Pfam" id="PF18431"/>
    </source>
</evidence>
<name>A0A372JQY0_9ACTN</name>
<dbReference type="EMBL" id="QURH01000146">
    <property type="protein sequence ID" value="RFU42216.1"/>
    <property type="molecule type" value="Genomic_DNA"/>
</dbReference>
<accession>A0A372JQY0</accession>
<sequence length="96" mass="10698">MRGASTFIDTSTAQRFVQAVVNAHTVTIREWLTHGHTDRLRLDGYFPSEPTGRFLLRGMHYAGRGPVDAHGVRVVLKRSSQQANGFIVLTAYPTMV</sequence>
<feature type="domain" description="Bacterial CdiA-CT RNAse A" evidence="1">
    <location>
        <begin position="3"/>
        <end position="93"/>
    </location>
</feature>
<keyword evidence="3" id="KW-1185">Reference proteome</keyword>